<keyword evidence="4 6" id="KW-1133">Transmembrane helix</keyword>
<name>K2GH85_9BACT</name>
<feature type="transmembrane region" description="Helical" evidence="6">
    <location>
        <begin position="474"/>
        <end position="492"/>
    </location>
</feature>
<gene>
    <name evidence="7" type="ORF">ACD_2C00097G0017</name>
</gene>
<evidence type="ECO:0000256" key="3">
    <source>
        <dbReference type="ARBA" id="ARBA00022692"/>
    </source>
</evidence>
<sequence>MIDSTETLSQKFVRKWFWLYVFSFLAWPIWYFIKIILSHDLSVEEIGILYWVVSLVSLLTVYHDLWLTESLNFFLPKFIVENDYKRFKSVLAYAMLAQIPTSLIIGWLLYFWSDFLAINYFHTSKAAEVLRIFCLFFIWMNLYSIISTVYWASQNTKYQKWIELIRMLAILAITLVFFLTWNWTLNHYSWNWIFGLFIGVIVTYSFFYVKYYKPYLQKVKVTYDKELIKKVFSYAIWVLLAANVWMVLSQIDMQLIIYLLGAESAWYYTNYLSIIWIPFLVIAPIIWFLFPVVSELHGKWDEEKIKTIKSMFYKYFWVIWVVVSAFMFVFARELSVVFFWEKFSFSGDILMFSVFFLVFNFLLQINFQILAWTWRIRERVKILWVWLAFNIPLNLILINFFESMQQWKWVLGSSLAVWLSWIPMFYLSNRATRKYSTKFDLGFFLKNTLIASFLCLILSVFWKPLFIWAGRLESLFLILILWFLYIMPLAILNMREWKLFLDQILKIKKSK</sequence>
<protein>
    <submittedName>
        <fullName evidence="7">Polysaccharide biosynthesis protein</fullName>
    </submittedName>
</protein>
<feature type="transmembrane region" description="Helical" evidence="6">
    <location>
        <begin position="48"/>
        <end position="68"/>
    </location>
</feature>
<keyword evidence="5 6" id="KW-0472">Membrane</keyword>
<evidence type="ECO:0000256" key="4">
    <source>
        <dbReference type="ARBA" id="ARBA00022989"/>
    </source>
</evidence>
<reference evidence="7" key="1">
    <citation type="journal article" date="2012" name="Science">
        <title>Fermentation, hydrogen, and sulfur metabolism in multiple uncultivated bacterial phyla.</title>
        <authorList>
            <person name="Wrighton K.C."/>
            <person name="Thomas B.C."/>
            <person name="Sharon I."/>
            <person name="Miller C.S."/>
            <person name="Castelle C.J."/>
            <person name="VerBerkmoes N.C."/>
            <person name="Wilkins M.J."/>
            <person name="Hettich R.L."/>
            <person name="Lipton M.S."/>
            <person name="Williams K.H."/>
            <person name="Long P.E."/>
            <person name="Banfield J.F."/>
        </authorList>
    </citation>
    <scope>NUCLEOTIDE SEQUENCE [LARGE SCALE GENOMIC DNA]</scope>
</reference>
<feature type="transmembrane region" description="Helical" evidence="6">
    <location>
        <begin position="407"/>
        <end position="427"/>
    </location>
</feature>
<feature type="transmembrane region" description="Helical" evidence="6">
    <location>
        <begin position="271"/>
        <end position="290"/>
    </location>
</feature>
<dbReference type="GO" id="GO:0005886">
    <property type="term" value="C:plasma membrane"/>
    <property type="evidence" value="ECO:0007669"/>
    <property type="project" value="UniProtKB-SubCell"/>
</dbReference>
<dbReference type="InterPro" id="IPR050833">
    <property type="entry name" value="Poly_Biosynth_Transport"/>
</dbReference>
<feature type="transmembrane region" description="Helical" evidence="6">
    <location>
        <begin position="383"/>
        <end position="401"/>
    </location>
</feature>
<feature type="transmembrane region" description="Helical" evidence="6">
    <location>
        <begin position="343"/>
        <end position="363"/>
    </location>
</feature>
<feature type="transmembrane region" description="Helical" evidence="6">
    <location>
        <begin position="16"/>
        <end position="36"/>
    </location>
</feature>
<feature type="transmembrane region" description="Helical" evidence="6">
    <location>
        <begin position="439"/>
        <end position="462"/>
    </location>
</feature>
<dbReference type="Pfam" id="PF01943">
    <property type="entry name" value="Polysacc_synt"/>
    <property type="match status" value="1"/>
</dbReference>
<feature type="transmembrane region" description="Helical" evidence="6">
    <location>
        <begin position="311"/>
        <end position="331"/>
    </location>
</feature>
<feature type="transmembrane region" description="Helical" evidence="6">
    <location>
        <begin position="89"/>
        <end position="110"/>
    </location>
</feature>
<comment type="caution">
    <text evidence="7">The sequence shown here is derived from an EMBL/GenBank/DDBJ whole genome shotgun (WGS) entry which is preliminary data.</text>
</comment>
<keyword evidence="2" id="KW-1003">Cell membrane</keyword>
<dbReference type="AlphaFoldDB" id="K2GH85"/>
<dbReference type="PANTHER" id="PTHR30250">
    <property type="entry name" value="PST FAMILY PREDICTED COLANIC ACID TRANSPORTER"/>
    <property type="match status" value="1"/>
</dbReference>
<accession>K2GH85</accession>
<feature type="transmembrane region" description="Helical" evidence="6">
    <location>
        <begin position="231"/>
        <end position="251"/>
    </location>
</feature>
<evidence type="ECO:0000256" key="6">
    <source>
        <dbReference type="SAM" id="Phobius"/>
    </source>
</evidence>
<proteinExistence type="predicted"/>
<keyword evidence="3 6" id="KW-0812">Transmembrane</keyword>
<feature type="transmembrane region" description="Helical" evidence="6">
    <location>
        <begin position="130"/>
        <end position="152"/>
    </location>
</feature>
<organism evidence="7">
    <name type="scientific">uncultured bacterium</name>
    <name type="common">gcode 4</name>
    <dbReference type="NCBI Taxonomy" id="1234023"/>
    <lineage>
        <taxon>Bacteria</taxon>
        <taxon>environmental samples</taxon>
    </lineage>
</organism>
<dbReference type="PANTHER" id="PTHR30250:SF11">
    <property type="entry name" value="O-ANTIGEN TRANSPORTER-RELATED"/>
    <property type="match status" value="1"/>
</dbReference>
<evidence type="ECO:0000256" key="2">
    <source>
        <dbReference type="ARBA" id="ARBA00022475"/>
    </source>
</evidence>
<feature type="transmembrane region" description="Helical" evidence="6">
    <location>
        <begin position="190"/>
        <end position="211"/>
    </location>
</feature>
<evidence type="ECO:0000256" key="1">
    <source>
        <dbReference type="ARBA" id="ARBA00004651"/>
    </source>
</evidence>
<dbReference type="EMBL" id="AMFJ01000097">
    <property type="protein sequence ID" value="EKE29794.1"/>
    <property type="molecule type" value="Genomic_DNA"/>
</dbReference>
<comment type="subcellular location">
    <subcellularLocation>
        <location evidence="1">Cell membrane</location>
        <topology evidence="1">Multi-pass membrane protein</topology>
    </subcellularLocation>
</comment>
<feature type="transmembrane region" description="Helical" evidence="6">
    <location>
        <begin position="164"/>
        <end position="184"/>
    </location>
</feature>
<evidence type="ECO:0000256" key="5">
    <source>
        <dbReference type="ARBA" id="ARBA00023136"/>
    </source>
</evidence>
<evidence type="ECO:0000313" key="7">
    <source>
        <dbReference type="EMBL" id="EKE29794.1"/>
    </source>
</evidence>
<dbReference type="InterPro" id="IPR002797">
    <property type="entry name" value="Polysacc_synth"/>
</dbReference>